<comment type="caution">
    <text evidence="4">The sequence shown here is derived from an EMBL/GenBank/DDBJ whole genome shotgun (WGS) entry which is preliminary data.</text>
</comment>
<evidence type="ECO:0000256" key="1">
    <source>
        <dbReference type="ARBA" id="ARBA00022741"/>
    </source>
</evidence>
<dbReference type="CDD" id="cd03230">
    <property type="entry name" value="ABC_DR_subfamily_A"/>
    <property type="match status" value="1"/>
</dbReference>
<name>A0A7J5XXG7_DISMA</name>
<reference evidence="4 5" key="1">
    <citation type="submission" date="2020-03" db="EMBL/GenBank/DDBJ databases">
        <title>Dissostichus mawsoni Genome sequencing and assembly.</title>
        <authorList>
            <person name="Park H."/>
        </authorList>
    </citation>
    <scope>NUCLEOTIDE SEQUENCE [LARGE SCALE GENOMIC DNA]</scope>
    <source>
        <strain evidence="4">DM0001</strain>
        <tissue evidence="4">Muscle</tissue>
    </source>
</reference>
<feature type="domain" description="ABC transporter" evidence="3">
    <location>
        <begin position="106"/>
        <end position="336"/>
    </location>
</feature>
<sequence length="486" mass="52701">MSNMPGMDVWEHLTSFRINQLETLDPPTLPPSLSLSPLSPLSPLRRAPAGVRSLLPAAAMAAEDAGRDAATPVPAESTEMDERLKQANMKADLEASLPSGPEDLAIQCRDVGRSYGKMKVLNNLNLTVPQGQIYGLLGPSGCGKTTLLKCIVGTLKISRGHISVLGKPPAFPGHHVPGRMVGYMPQELALYSEFTISDTLTFFGRIHGLTSKETKARTDFLIDFLDLPQKHSLVRNLSGGQKRRVSLGAALLQNPELLILDEPTVGVDPVLRAKIWQHLVEIVKTGKVSVIITTHYIEEARQANVVGLMRNGRLLAEGTPDAVMKMHNAARGDSPEGGPLENSQSFESRQEESLLILAVGPGTPEELPKYSADWKVRARHFLLPVIQVSLICVCIGADPKAIQVAVVNNETSPSSYSQSLLTFLDNSSVVQVNLNHTEAFEGIHNGEYWGVIGFGENFTSYLTKRSTNCTDAAEKSIRSLSVFCGL</sequence>
<evidence type="ECO:0000313" key="4">
    <source>
        <dbReference type="EMBL" id="KAF3841810.1"/>
    </source>
</evidence>
<proteinExistence type="predicted"/>
<dbReference type="GO" id="GO:0005524">
    <property type="term" value="F:ATP binding"/>
    <property type="evidence" value="ECO:0007669"/>
    <property type="project" value="UniProtKB-KW"/>
</dbReference>
<dbReference type="Gene3D" id="3.40.50.300">
    <property type="entry name" value="P-loop containing nucleotide triphosphate hydrolases"/>
    <property type="match status" value="1"/>
</dbReference>
<accession>A0A7J5XXG7</accession>
<dbReference type="Pfam" id="PF00005">
    <property type="entry name" value="ABC_tran"/>
    <property type="match status" value="1"/>
</dbReference>
<dbReference type="InterPro" id="IPR003439">
    <property type="entry name" value="ABC_transporter-like_ATP-bd"/>
</dbReference>
<keyword evidence="2" id="KW-0067">ATP-binding</keyword>
<dbReference type="PANTHER" id="PTHR43038">
    <property type="entry name" value="ATP-BINDING CASSETTE, SUB-FAMILY H, MEMBER 1"/>
    <property type="match status" value="1"/>
</dbReference>
<dbReference type="PROSITE" id="PS00211">
    <property type="entry name" value="ABC_TRANSPORTER_1"/>
    <property type="match status" value="1"/>
</dbReference>
<dbReference type="Proteomes" id="UP000518266">
    <property type="component" value="Unassembled WGS sequence"/>
</dbReference>
<evidence type="ECO:0000256" key="2">
    <source>
        <dbReference type="ARBA" id="ARBA00022840"/>
    </source>
</evidence>
<dbReference type="GO" id="GO:0016887">
    <property type="term" value="F:ATP hydrolysis activity"/>
    <property type="evidence" value="ECO:0007669"/>
    <property type="project" value="InterPro"/>
</dbReference>
<dbReference type="EMBL" id="JAAKFY010000019">
    <property type="protein sequence ID" value="KAF3841810.1"/>
    <property type="molecule type" value="Genomic_DNA"/>
</dbReference>
<organism evidence="4 5">
    <name type="scientific">Dissostichus mawsoni</name>
    <name type="common">Antarctic cod</name>
    <dbReference type="NCBI Taxonomy" id="36200"/>
    <lineage>
        <taxon>Eukaryota</taxon>
        <taxon>Metazoa</taxon>
        <taxon>Chordata</taxon>
        <taxon>Craniata</taxon>
        <taxon>Vertebrata</taxon>
        <taxon>Euteleostomi</taxon>
        <taxon>Actinopterygii</taxon>
        <taxon>Neopterygii</taxon>
        <taxon>Teleostei</taxon>
        <taxon>Neoteleostei</taxon>
        <taxon>Acanthomorphata</taxon>
        <taxon>Eupercaria</taxon>
        <taxon>Perciformes</taxon>
        <taxon>Notothenioidei</taxon>
        <taxon>Nototheniidae</taxon>
        <taxon>Dissostichus</taxon>
    </lineage>
</organism>
<dbReference type="InterPro" id="IPR017871">
    <property type="entry name" value="ABC_transporter-like_CS"/>
</dbReference>
<dbReference type="PROSITE" id="PS50893">
    <property type="entry name" value="ABC_TRANSPORTER_2"/>
    <property type="match status" value="1"/>
</dbReference>
<dbReference type="AlphaFoldDB" id="A0A7J5XXG7"/>
<dbReference type="OrthoDB" id="10255969at2759"/>
<dbReference type="SUPFAM" id="SSF52540">
    <property type="entry name" value="P-loop containing nucleoside triphosphate hydrolases"/>
    <property type="match status" value="1"/>
</dbReference>
<dbReference type="InterPro" id="IPR003593">
    <property type="entry name" value="AAA+_ATPase"/>
</dbReference>
<dbReference type="PANTHER" id="PTHR43038:SF3">
    <property type="entry name" value="ABC TRANSPORTER G FAMILY MEMBER 20 ISOFORM X1"/>
    <property type="match status" value="1"/>
</dbReference>
<dbReference type="SMART" id="SM00382">
    <property type="entry name" value="AAA"/>
    <property type="match status" value="1"/>
</dbReference>
<protein>
    <recommendedName>
        <fullName evidence="3">ABC transporter domain-containing protein</fullName>
    </recommendedName>
</protein>
<keyword evidence="5" id="KW-1185">Reference proteome</keyword>
<gene>
    <name evidence="4" type="ORF">F7725_023761</name>
</gene>
<evidence type="ECO:0000259" key="3">
    <source>
        <dbReference type="PROSITE" id="PS50893"/>
    </source>
</evidence>
<keyword evidence="1" id="KW-0547">Nucleotide-binding</keyword>
<dbReference type="InterPro" id="IPR027417">
    <property type="entry name" value="P-loop_NTPase"/>
</dbReference>
<evidence type="ECO:0000313" key="5">
    <source>
        <dbReference type="Proteomes" id="UP000518266"/>
    </source>
</evidence>